<organism evidence="7 8">
    <name type="scientific">Roseivivax isoporae LMG 25204</name>
    <dbReference type="NCBI Taxonomy" id="1449351"/>
    <lineage>
        <taxon>Bacteria</taxon>
        <taxon>Pseudomonadati</taxon>
        <taxon>Pseudomonadota</taxon>
        <taxon>Alphaproteobacteria</taxon>
        <taxon>Rhodobacterales</taxon>
        <taxon>Roseobacteraceae</taxon>
        <taxon>Roseivivax</taxon>
    </lineage>
</organism>
<dbReference type="PANTHER" id="PTHR37422">
    <property type="entry name" value="TEICHURONIC ACID BIOSYNTHESIS PROTEIN TUAE"/>
    <property type="match status" value="1"/>
</dbReference>
<sequence length="432" mass="46296">MKNLRGRPGPPNAPPFWRRPEVCVAAIGLFVLSGALFPLLLAADGILDDGDRSKLRLLALPVYAASLGLLALRPGRLMAVLACNLPLVLLVVLPFLSMAWSLSPGTTLRRAIALALSMSVALLLAARLSPRDQMRVIGTVLGTATGLSILMAGAMPHLSFMPGESALRGIFVHKNVLGWAAAYTILFGIAARRDAERGMRRTGLVLLAIGWIGVILSTSVTSLFAAVVALSMGVAADAVVRRRGLERFVLDLGLLIAGAVVLMLLFVALLPLLEALGKDATLTGRVPLWQLVDAEIAQRALLGHGFGAFWSDVNTDAWRIWETIGWQAPHAHNGYRDILLGLGLTGLALFAYVVVRAWREAFALYSAAPREGTLWPLLVIGTSLVLNLSESTLLMQNDVFWLILSAAIATVARERIVLRAAMRRRAAAVPAV</sequence>
<dbReference type="EMBL" id="JAME01000016">
    <property type="protein sequence ID" value="ETX28741.1"/>
    <property type="molecule type" value="Genomic_DNA"/>
</dbReference>
<evidence type="ECO:0000313" key="8">
    <source>
        <dbReference type="Proteomes" id="UP000023430"/>
    </source>
</evidence>
<dbReference type="GO" id="GO:0016020">
    <property type="term" value="C:membrane"/>
    <property type="evidence" value="ECO:0007669"/>
    <property type="project" value="UniProtKB-SubCell"/>
</dbReference>
<feature type="domain" description="O-antigen ligase-related" evidence="6">
    <location>
        <begin position="206"/>
        <end position="351"/>
    </location>
</feature>
<dbReference type="Pfam" id="PF04932">
    <property type="entry name" value="Wzy_C"/>
    <property type="match status" value="1"/>
</dbReference>
<evidence type="ECO:0000259" key="6">
    <source>
        <dbReference type="Pfam" id="PF04932"/>
    </source>
</evidence>
<dbReference type="Proteomes" id="UP000023430">
    <property type="component" value="Unassembled WGS sequence"/>
</dbReference>
<evidence type="ECO:0000256" key="3">
    <source>
        <dbReference type="ARBA" id="ARBA00022989"/>
    </source>
</evidence>
<evidence type="ECO:0000313" key="7">
    <source>
        <dbReference type="EMBL" id="ETX28741.1"/>
    </source>
</evidence>
<proteinExistence type="predicted"/>
<reference evidence="7 8" key="1">
    <citation type="submission" date="2014-01" db="EMBL/GenBank/DDBJ databases">
        <title>Roseivivax isoporae LMG 25204 Genome Sequencing.</title>
        <authorList>
            <person name="Lai Q."/>
            <person name="Li G."/>
            <person name="Shao Z."/>
        </authorList>
    </citation>
    <scope>NUCLEOTIDE SEQUENCE [LARGE SCALE GENOMIC DNA]</scope>
    <source>
        <strain evidence="7 8">LMG 25204</strain>
    </source>
</reference>
<feature type="transmembrane region" description="Helical" evidence="5">
    <location>
        <begin position="55"/>
        <end position="72"/>
    </location>
</feature>
<feature type="transmembrane region" description="Helical" evidence="5">
    <location>
        <begin position="170"/>
        <end position="191"/>
    </location>
</feature>
<feature type="transmembrane region" description="Helical" evidence="5">
    <location>
        <begin position="108"/>
        <end position="126"/>
    </location>
</feature>
<name>X7F9F3_9RHOB</name>
<feature type="transmembrane region" description="Helical" evidence="5">
    <location>
        <begin position="21"/>
        <end position="43"/>
    </location>
</feature>
<dbReference type="InterPro" id="IPR007016">
    <property type="entry name" value="O-antigen_ligase-rel_domated"/>
</dbReference>
<dbReference type="AlphaFoldDB" id="X7F9F3"/>
<keyword evidence="2 5" id="KW-0812">Transmembrane</keyword>
<evidence type="ECO:0000256" key="1">
    <source>
        <dbReference type="ARBA" id="ARBA00004141"/>
    </source>
</evidence>
<protein>
    <recommendedName>
        <fullName evidence="6">O-antigen ligase-related domain-containing protein</fullName>
    </recommendedName>
</protein>
<dbReference type="eggNOG" id="COG3307">
    <property type="taxonomic scope" value="Bacteria"/>
</dbReference>
<dbReference type="STRING" id="1449351.RISW2_05425"/>
<evidence type="ECO:0000256" key="5">
    <source>
        <dbReference type="SAM" id="Phobius"/>
    </source>
</evidence>
<gene>
    <name evidence="7" type="ORF">RISW2_05425</name>
</gene>
<keyword evidence="8" id="KW-1185">Reference proteome</keyword>
<dbReference type="PANTHER" id="PTHR37422:SF13">
    <property type="entry name" value="LIPOPOLYSACCHARIDE BIOSYNTHESIS PROTEIN PA4999-RELATED"/>
    <property type="match status" value="1"/>
</dbReference>
<comment type="caution">
    <text evidence="7">The sequence shown here is derived from an EMBL/GenBank/DDBJ whole genome shotgun (WGS) entry which is preliminary data.</text>
</comment>
<feature type="transmembrane region" description="Helical" evidence="5">
    <location>
        <begin position="79"/>
        <end position="102"/>
    </location>
</feature>
<comment type="subcellular location">
    <subcellularLocation>
        <location evidence="1">Membrane</location>
        <topology evidence="1">Multi-pass membrane protein</topology>
    </subcellularLocation>
</comment>
<dbReference type="InterPro" id="IPR051533">
    <property type="entry name" value="WaaL-like"/>
</dbReference>
<evidence type="ECO:0000256" key="4">
    <source>
        <dbReference type="ARBA" id="ARBA00023136"/>
    </source>
</evidence>
<feature type="transmembrane region" description="Helical" evidence="5">
    <location>
        <begin position="252"/>
        <end position="273"/>
    </location>
</feature>
<accession>X7F9F3</accession>
<feature type="transmembrane region" description="Helical" evidence="5">
    <location>
        <begin position="198"/>
        <end position="216"/>
    </location>
</feature>
<feature type="transmembrane region" description="Helical" evidence="5">
    <location>
        <begin position="138"/>
        <end position="158"/>
    </location>
</feature>
<dbReference type="PATRIC" id="fig|1449351.3.peg.2405"/>
<keyword evidence="3 5" id="KW-1133">Transmembrane helix</keyword>
<evidence type="ECO:0000256" key="2">
    <source>
        <dbReference type="ARBA" id="ARBA00022692"/>
    </source>
</evidence>
<feature type="transmembrane region" description="Helical" evidence="5">
    <location>
        <begin position="399"/>
        <end position="416"/>
    </location>
</feature>
<feature type="transmembrane region" description="Helical" evidence="5">
    <location>
        <begin position="338"/>
        <end position="355"/>
    </location>
</feature>
<keyword evidence="4 5" id="KW-0472">Membrane</keyword>
<dbReference type="OrthoDB" id="4391260at2"/>